<proteinExistence type="predicted"/>
<evidence type="ECO:0000313" key="3">
    <source>
        <dbReference type="EMBL" id="QJW92908.1"/>
    </source>
</evidence>
<dbReference type="PROSITE" id="PS00409">
    <property type="entry name" value="PROKAR_NTER_METHYL"/>
    <property type="match status" value="1"/>
</dbReference>
<dbReference type="PANTHER" id="PTHR30093">
    <property type="entry name" value="GENERAL SECRETION PATHWAY PROTEIN G"/>
    <property type="match status" value="1"/>
</dbReference>
<dbReference type="InterPro" id="IPR011453">
    <property type="entry name" value="DUF1559"/>
</dbReference>
<reference evidence="4" key="1">
    <citation type="submission" date="2020-05" db="EMBL/GenBank/DDBJ databases">
        <title>Frigoriglobus tundricola gen. nov., sp. nov., a psychrotolerant cellulolytic planctomycete of the family Gemmataceae with two divergent copies of 16S rRNA gene.</title>
        <authorList>
            <person name="Kulichevskaya I.S."/>
            <person name="Ivanova A.A."/>
            <person name="Naumoff D.G."/>
            <person name="Beletsky A.V."/>
            <person name="Rijpstra W.I.C."/>
            <person name="Sinninghe Damste J.S."/>
            <person name="Mardanov A.V."/>
            <person name="Ravin N.V."/>
            <person name="Dedysh S.N."/>
        </authorList>
    </citation>
    <scope>NUCLEOTIDE SEQUENCE [LARGE SCALE GENOMIC DNA]</scope>
    <source>
        <strain evidence="4">PL17</strain>
    </source>
</reference>
<feature type="domain" description="DUF1559" evidence="2">
    <location>
        <begin position="36"/>
        <end position="284"/>
    </location>
</feature>
<dbReference type="Pfam" id="PF07963">
    <property type="entry name" value="N_methyl"/>
    <property type="match status" value="1"/>
</dbReference>
<sequence length="306" mass="32396">MPAPLSRSRRGFTLIELLVVIAIIAILIGLLLPAVQKVREAAARMKCQNNLKQMGIALHAYHDANNAFPGGGSNNEVYGGNQTWTASSLNGTATGTPPPWNSAFSGGWAFQILPYLEQGNLYSNTSQLVICSTPVPVYFCPSRRSPGLTPNGMASIDYYANAYNSYASGPGNGLIRPYNYPRVGMLAISDGTSNTIAIAEKNLCIPTIGNDPTDGPSYTWGMDFGNPGNWDTTTLTNNHNFNAQADLKANSGCSQGTHGIGSSHTGVFNALYADGSVKSVQFSISINTLQLLLNISDGSVLPSDAP</sequence>
<evidence type="ECO:0000256" key="1">
    <source>
        <dbReference type="SAM" id="Phobius"/>
    </source>
</evidence>
<name>A0A6M5YG05_9BACT</name>
<dbReference type="NCBIfam" id="TIGR02532">
    <property type="entry name" value="IV_pilin_GFxxxE"/>
    <property type="match status" value="1"/>
</dbReference>
<dbReference type="SUPFAM" id="SSF54523">
    <property type="entry name" value="Pili subunits"/>
    <property type="match status" value="1"/>
</dbReference>
<protein>
    <recommendedName>
        <fullName evidence="2">DUF1559 domain-containing protein</fullName>
    </recommendedName>
</protein>
<feature type="transmembrane region" description="Helical" evidence="1">
    <location>
        <begin position="12"/>
        <end position="35"/>
    </location>
</feature>
<dbReference type="InterPro" id="IPR027558">
    <property type="entry name" value="Pre_pil_HX9DG_C"/>
</dbReference>
<keyword evidence="1" id="KW-0812">Transmembrane</keyword>
<dbReference type="Proteomes" id="UP000503447">
    <property type="component" value="Chromosome"/>
</dbReference>
<gene>
    <name evidence="3" type="ORF">FTUN_0405</name>
</gene>
<dbReference type="Pfam" id="PF07596">
    <property type="entry name" value="SBP_bac_10"/>
    <property type="match status" value="1"/>
</dbReference>
<dbReference type="NCBIfam" id="TIGR04294">
    <property type="entry name" value="pre_pil_HX9DG"/>
    <property type="match status" value="1"/>
</dbReference>
<dbReference type="InterPro" id="IPR045584">
    <property type="entry name" value="Pilin-like"/>
</dbReference>
<dbReference type="AlphaFoldDB" id="A0A6M5YG05"/>
<keyword evidence="1" id="KW-1133">Transmembrane helix</keyword>
<dbReference type="KEGG" id="ftj:FTUN_0405"/>
<evidence type="ECO:0000259" key="2">
    <source>
        <dbReference type="Pfam" id="PF07596"/>
    </source>
</evidence>
<dbReference type="Gene3D" id="3.30.700.10">
    <property type="entry name" value="Glycoprotein, Type 4 Pilin"/>
    <property type="match status" value="1"/>
</dbReference>
<keyword evidence="4" id="KW-1185">Reference proteome</keyword>
<accession>A0A6M5YG05</accession>
<dbReference type="InterPro" id="IPR012902">
    <property type="entry name" value="N_methyl_site"/>
</dbReference>
<organism evidence="3 4">
    <name type="scientific">Frigoriglobus tundricola</name>
    <dbReference type="NCBI Taxonomy" id="2774151"/>
    <lineage>
        <taxon>Bacteria</taxon>
        <taxon>Pseudomonadati</taxon>
        <taxon>Planctomycetota</taxon>
        <taxon>Planctomycetia</taxon>
        <taxon>Gemmatales</taxon>
        <taxon>Gemmataceae</taxon>
        <taxon>Frigoriglobus</taxon>
    </lineage>
</organism>
<dbReference type="EMBL" id="CP053452">
    <property type="protein sequence ID" value="QJW92908.1"/>
    <property type="molecule type" value="Genomic_DNA"/>
</dbReference>
<evidence type="ECO:0000313" key="4">
    <source>
        <dbReference type="Proteomes" id="UP000503447"/>
    </source>
</evidence>
<keyword evidence="1" id="KW-0472">Membrane</keyword>
<dbReference type="PANTHER" id="PTHR30093:SF2">
    <property type="entry name" value="TYPE II SECRETION SYSTEM PROTEIN H"/>
    <property type="match status" value="1"/>
</dbReference>
<dbReference type="RefSeq" id="WP_171469214.1">
    <property type="nucleotide sequence ID" value="NZ_CP053452.2"/>
</dbReference>